<evidence type="ECO:0000256" key="8">
    <source>
        <dbReference type="PROSITE-ProRule" id="PRU01026"/>
    </source>
</evidence>
<accession>A0A1F6P9G2</accession>
<dbReference type="SMART" id="SM00650">
    <property type="entry name" value="rADc"/>
    <property type="match status" value="1"/>
</dbReference>
<feature type="domain" description="Ribosomal RNA adenine methylase transferase N-terminal" evidence="9">
    <location>
        <begin position="38"/>
        <end position="230"/>
    </location>
</feature>
<reference evidence="10 11" key="1">
    <citation type="journal article" date="2016" name="Nat. Commun.">
        <title>Thousands of microbial genomes shed light on interconnected biogeochemical processes in an aquifer system.</title>
        <authorList>
            <person name="Anantharaman K."/>
            <person name="Brown C.T."/>
            <person name="Hug L.A."/>
            <person name="Sharon I."/>
            <person name="Castelle C.J."/>
            <person name="Probst A.J."/>
            <person name="Thomas B.C."/>
            <person name="Singh A."/>
            <person name="Wilkins M.J."/>
            <person name="Karaoz U."/>
            <person name="Brodie E.L."/>
            <person name="Williams K.H."/>
            <person name="Hubbard S.S."/>
            <person name="Banfield J.F."/>
        </authorList>
    </citation>
    <scope>NUCLEOTIDE SEQUENCE [LARGE SCALE GENOMIC DNA]</scope>
</reference>
<evidence type="ECO:0000313" key="10">
    <source>
        <dbReference type="EMBL" id="OGH92809.1"/>
    </source>
</evidence>
<dbReference type="GO" id="GO:0003723">
    <property type="term" value="F:RNA binding"/>
    <property type="evidence" value="ECO:0007669"/>
    <property type="project" value="UniProtKB-UniRule"/>
</dbReference>
<dbReference type="SUPFAM" id="SSF53335">
    <property type="entry name" value="S-adenosyl-L-methionine-dependent methyltransferases"/>
    <property type="match status" value="1"/>
</dbReference>
<dbReference type="InterPro" id="IPR011530">
    <property type="entry name" value="rRNA_adenine_dimethylase"/>
</dbReference>
<proteinExistence type="inferred from homology"/>
<comment type="caution">
    <text evidence="7 8">Lacks conserved residue(s) required for the propagation of feature annotation.</text>
</comment>
<dbReference type="PROSITE" id="PS51689">
    <property type="entry name" value="SAM_RNA_A_N6_MT"/>
    <property type="match status" value="1"/>
</dbReference>
<dbReference type="Pfam" id="PF00398">
    <property type="entry name" value="RrnaAD"/>
    <property type="match status" value="1"/>
</dbReference>
<gene>
    <name evidence="7" type="primary">rsmA</name>
    <name evidence="7" type="synonym">ksgA</name>
    <name evidence="10" type="ORF">A2563_04025</name>
</gene>
<feature type="binding site" evidence="7 8">
    <location>
        <position position="147"/>
    </location>
    <ligand>
        <name>S-adenosyl-L-methionine</name>
        <dbReference type="ChEBI" id="CHEBI:59789"/>
    </ligand>
</feature>
<dbReference type="EC" id="2.1.1.182" evidence="7"/>
<dbReference type="Proteomes" id="UP000176634">
    <property type="component" value="Unassembled WGS sequence"/>
</dbReference>
<keyword evidence="1 7" id="KW-0963">Cytoplasm</keyword>
<dbReference type="NCBIfam" id="TIGR00755">
    <property type="entry name" value="ksgA"/>
    <property type="match status" value="1"/>
</dbReference>
<evidence type="ECO:0000256" key="2">
    <source>
        <dbReference type="ARBA" id="ARBA00022552"/>
    </source>
</evidence>
<evidence type="ECO:0000259" key="9">
    <source>
        <dbReference type="SMART" id="SM00650"/>
    </source>
</evidence>
<dbReference type="EMBL" id="MFRA01000005">
    <property type="protein sequence ID" value="OGH92809.1"/>
    <property type="molecule type" value="Genomic_DNA"/>
</dbReference>
<comment type="subcellular location">
    <subcellularLocation>
        <location evidence="7">Cytoplasm</location>
    </subcellularLocation>
</comment>
<dbReference type="AlphaFoldDB" id="A0A1F6P9G2"/>
<keyword evidence="3 7" id="KW-0489">Methyltransferase</keyword>
<protein>
    <recommendedName>
        <fullName evidence="7">Ribosomal RNA small subunit methyltransferase A</fullName>
        <ecNumber evidence="7">2.1.1.182</ecNumber>
    </recommendedName>
    <alternativeName>
        <fullName evidence="7">16S rRNA (adenine(1518)-N(6)/adenine(1519)-N(6))-dimethyltransferase</fullName>
    </alternativeName>
    <alternativeName>
        <fullName evidence="7">16S rRNA dimethyladenosine transferase</fullName>
    </alternativeName>
    <alternativeName>
        <fullName evidence="7">16S rRNA dimethylase</fullName>
    </alternativeName>
    <alternativeName>
        <fullName evidence="7">S-adenosylmethionine-6-N', N'-adenosyl(rRNA) dimethyltransferase</fullName>
    </alternativeName>
</protein>
<dbReference type="PANTHER" id="PTHR11727">
    <property type="entry name" value="DIMETHYLADENOSINE TRANSFERASE"/>
    <property type="match status" value="1"/>
</dbReference>
<keyword evidence="6 7" id="KW-0694">RNA-binding</keyword>
<evidence type="ECO:0000256" key="3">
    <source>
        <dbReference type="ARBA" id="ARBA00022603"/>
    </source>
</evidence>
<evidence type="ECO:0000256" key="6">
    <source>
        <dbReference type="ARBA" id="ARBA00022884"/>
    </source>
</evidence>
<keyword evidence="2 7" id="KW-0698">rRNA processing</keyword>
<dbReference type="HAMAP" id="MF_00607">
    <property type="entry name" value="16SrRNA_methyltr_A"/>
    <property type="match status" value="1"/>
</dbReference>
<dbReference type="STRING" id="1798705.A2563_04025"/>
<feature type="binding site" evidence="7 8">
    <location>
        <position position="33"/>
    </location>
    <ligand>
        <name>S-adenosyl-L-methionine</name>
        <dbReference type="ChEBI" id="CHEBI:59789"/>
    </ligand>
</feature>
<comment type="similarity">
    <text evidence="7">Belongs to the class I-like SAM-binding methyltransferase superfamily. rRNA adenine N(6)-methyltransferase family. RsmA subfamily.</text>
</comment>
<dbReference type="Gene3D" id="1.10.8.100">
    <property type="entry name" value="Ribosomal RNA adenine dimethylase-like, domain 2"/>
    <property type="match status" value="1"/>
</dbReference>
<evidence type="ECO:0000256" key="7">
    <source>
        <dbReference type="HAMAP-Rule" id="MF_00607"/>
    </source>
</evidence>
<comment type="catalytic activity">
    <reaction evidence="7">
        <text>adenosine(1518)/adenosine(1519) in 16S rRNA + 4 S-adenosyl-L-methionine = N(6)-dimethyladenosine(1518)/N(6)-dimethyladenosine(1519) in 16S rRNA + 4 S-adenosyl-L-homocysteine + 4 H(+)</text>
        <dbReference type="Rhea" id="RHEA:19609"/>
        <dbReference type="Rhea" id="RHEA-COMP:10232"/>
        <dbReference type="Rhea" id="RHEA-COMP:10233"/>
        <dbReference type="ChEBI" id="CHEBI:15378"/>
        <dbReference type="ChEBI" id="CHEBI:57856"/>
        <dbReference type="ChEBI" id="CHEBI:59789"/>
        <dbReference type="ChEBI" id="CHEBI:74411"/>
        <dbReference type="ChEBI" id="CHEBI:74493"/>
        <dbReference type="EC" id="2.1.1.182"/>
    </reaction>
</comment>
<feature type="binding site" evidence="7 8">
    <location>
        <position position="79"/>
    </location>
    <ligand>
        <name>S-adenosyl-L-methionine</name>
        <dbReference type="ChEBI" id="CHEBI:59789"/>
    </ligand>
</feature>
<sequence>MYMSQKLFNEDYLKHLCQKYSLTPSKKYGQNYLVNPEPIEKMVNAAEIKKDDVVVEVGPGFGVLTLALAEKAKKVISFEIEKKLTTYWKNITGHPERSEGSLLANERDSSAEPQNDKYKNIEIVWGNILYEFKGDGLKAGEYKVVANLPYQITSHVIRKFLEMENNPDMLVLMVQKEVAERICAQAGDMSVLAVSVQYYGKPEIVTFVPRSSFWPMPAVDSAVIKIKINKDNAGAKNNSESFFKLVKAGFSSRRKMLIKNLSAVADRQALRNLFKELGIDEKVRAQELSVEQWKEIVAKLSF</sequence>
<dbReference type="GO" id="GO:0052908">
    <property type="term" value="F:16S rRNA (adenine(1518)-N(6)/adenine(1519)-N(6))-dimethyltransferase activity"/>
    <property type="evidence" value="ECO:0007669"/>
    <property type="project" value="UniProtKB-EC"/>
</dbReference>
<name>A0A1F6P9G2_9BACT</name>
<organism evidence="10 11">
    <name type="scientific">Candidatus Magasanikbacteria bacterium RIFOXYD1_FULL_40_23</name>
    <dbReference type="NCBI Taxonomy" id="1798705"/>
    <lineage>
        <taxon>Bacteria</taxon>
        <taxon>Candidatus Magasanikiibacteriota</taxon>
    </lineage>
</organism>
<keyword evidence="4 7" id="KW-0808">Transferase</keyword>
<dbReference type="InterPro" id="IPR023165">
    <property type="entry name" value="rRNA_Ade_diMease-like_C"/>
</dbReference>
<evidence type="ECO:0000313" key="11">
    <source>
        <dbReference type="Proteomes" id="UP000176634"/>
    </source>
</evidence>
<comment type="function">
    <text evidence="7">Specifically dimethylates two adjacent adenosines (A1518 and A1519) in the loop of a conserved hairpin near the 3'-end of 16S rRNA in the 30S particle. May play a critical role in biogenesis of 30S subunits.</text>
</comment>
<feature type="binding site" evidence="7 8">
    <location>
        <position position="31"/>
    </location>
    <ligand>
        <name>S-adenosyl-L-methionine</name>
        <dbReference type="ChEBI" id="CHEBI:59789"/>
    </ligand>
</feature>
<comment type="caution">
    <text evidence="10">The sequence shown here is derived from an EMBL/GenBank/DDBJ whole genome shotgun (WGS) entry which is preliminary data.</text>
</comment>
<evidence type="ECO:0000256" key="1">
    <source>
        <dbReference type="ARBA" id="ARBA00022490"/>
    </source>
</evidence>
<dbReference type="GO" id="GO:0005829">
    <property type="term" value="C:cytosol"/>
    <property type="evidence" value="ECO:0007669"/>
    <property type="project" value="TreeGrafter"/>
</dbReference>
<dbReference type="PANTHER" id="PTHR11727:SF7">
    <property type="entry name" value="DIMETHYLADENOSINE TRANSFERASE-RELATED"/>
    <property type="match status" value="1"/>
</dbReference>
<evidence type="ECO:0000256" key="4">
    <source>
        <dbReference type="ARBA" id="ARBA00022679"/>
    </source>
</evidence>
<dbReference type="InterPro" id="IPR020598">
    <property type="entry name" value="rRNA_Ade_methylase_Trfase_N"/>
</dbReference>
<feature type="binding site" evidence="7 8">
    <location>
        <position position="58"/>
    </location>
    <ligand>
        <name>S-adenosyl-L-methionine</name>
        <dbReference type="ChEBI" id="CHEBI:59789"/>
    </ligand>
</feature>
<evidence type="ECO:0000256" key="5">
    <source>
        <dbReference type="ARBA" id="ARBA00022691"/>
    </source>
</evidence>
<dbReference type="InterPro" id="IPR029063">
    <property type="entry name" value="SAM-dependent_MTases_sf"/>
</dbReference>
<keyword evidence="5 7" id="KW-0949">S-adenosyl-L-methionine</keyword>
<dbReference type="Gene3D" id="3.40.50.150">
    <property type="entry name" value="Vaccinia Virus protein VP39"/>
    <property type="match status" value="1"/>
</dbReference>
<dbReference type="InterPro" id="IPR001737">
    <property type="entry name" value="KsgA/Erm"/>
</dbReference>